<reference evidence="3" key="1">
    <citation type="submission" date="2023-06" db="EMBL/GenBank/DDBJ databases">
        <title>Male Hemibagrus guttatus genome.</title>
        <authorList>
            <person name="Bian C."/>
        </authorList>
    </citation>
    <scope>NUCLEOTIDE SEQUENCE</scope>
    <source>
        <strain evidence="3">Male_cb2023</strain>
        <tissue evidence="3">Muscle</tissue>
    </source>
</reference>
<evidence type="ECO:0000313" key="4">
    <source>
        <dbReference type="Proteomes" id="UP001274896"/>
    </source>
</evidence>
<dbReference type="AlphaFoldDB" id="A0AAE0PQD4"/>
<dbReference type="SUPFAM" id="SSF50494">
    <property type="entry name" value="Trypsin-like serine proteases"/>
    <property type="match status" value="1"/>
</dbReference>
<dbReference type="PROSITE" id="PS50240">
    <property type="entry name" value="TRYPSIN_DOM"/>
    <property type="match status" value="1"/>
</dbReference>
<dbReference type="InterPro" id="IPR033116">
    <property type="entry name" value="TRYPSIN_SER"/>
</dbReference>
<feature type="domain" description="Peptidase S1" evidence="2">
    <location>
        <begin position="1"/>
        <end position="99"/>
    </location>
</feature>
<accession>A0AAE0PQD4</accession>
<dbReference type="InterPro" id="IPR043504">
    <property type="entry name" value="Peptidase_S1_PA_chymotrypsin"/>
</dbReference>
<keyword evidence="4" id="KW-1185">Reference proteome</keyword>
<dbReference type="InterPro" id="IPR009003">
    <property type="entry name" value="Peptidase_S1_PA"/>
</dbReference>
<dbReference type="PANTHER" id="PTHR24276:SF98">
    <property type="entry name" value="FI18310P1-RELATED"/>
    <property type="match status" value="1"/>
</dbReference>
<comment type="caution">
    <text evidence="3">The sequence shown here is derived from an EMBL/GenBank/DDBJ whole genome shotgun (WGS) entry which is preliminary data.</text>
</comment>
<protein>
    <recommendedName>
        <fullName evidence="2">Peptidase S1 domain-containing protein</fullName>
    </recommendedName>
</protein>
<dbReference type="Pfam" id="PF00089">
    <property type="entry name" value="Trypsin"/>
    <property type="match status" value="1"/>
</dbReference>
<proteinExistence type="predicted"/>
<dbReference type="Proteomes" id="UP001274896">
    <property type="component" value="Unassembled WGS sequence"/>
</dbReference>
<dbReference type="GO" id="GO:0006508">
    <property type="term" value="P:proteolysis"/>
    <property type="evidence" value="ECO:0007669"/>
    <property type="project" value="InterPro"/>
</dbReference>
<name>A0AAE0PQD4_9TELE</name>
<evidence type="ECO:0000313" key="3">
    <source>
        <dbReference type="EMBL" id="KAK3505822.1"/>
    </source>
</evidence>
<sequence>MQLPDKLQQVNLQIVKNSDCQTKYAINITDNIMCAISPVRGQDICMGDSGGPLVVNFNGTWIQGGIVSFTSSNGCAAPLMPSGFTRVSQYERWINVNTGNNQTEFVAFSNYGDHGSLNLFCLFLSFTNIPFLLSLSTY</sequence>
<evidence type="ECO:0000259" key="2">
    <source>
        <dbReference type="PROSITE" id="PS50240"/>
    </source>
</evidence>
<evidence type="ECO:0000256" key="1">
    <source>
        <dbReference type="ARBA" id="ARBA00023157"/>
    </source>
</evidence>
<dbReference type="PROSITE" id="PS00135">
    <property type="entry name" value="TRYPSIN_SER"/>
    <property type="match status" value="1"/>
</dbReference>
<gene>
    <name evidence="3" type="ORF">QTP70_021856</name>
</gene>
<dbReference type="GO" id="GO:0004252">
    <property type="term" value="F:serine-type endopeptidase activity"/>
    <property type="evidence" value="ECO:0007669"/>
    <property type="project" value="InterPro"/>
</dbReference>
<organism evidence="3 4">
    <name type="scientific">Hemibagrus guttatus</name>
    <dbReference type="NCBI Taxonomy" id="175788"/>
    <lineage>
        <taxon>Eukaryota</taxon>
        <taxon>Metazoa</taxon>
        <taxon>Chordata</taxon>
        <taxon>Craniata</taxon>
        <taxon>Vertebrata</taxon>
        <taxon>Euteleostomi</taxon>
        <taxon>Actinopterygii</taxon>
        <taxon>Neopterygii</taxon>
        <taxon>Teleostei</taxon>
        <taxon>Ostariophysi</taxon>
        <taxon>Siluriformes</taxon>
        <taxon>Bagridae</taxon>
        <taxon>Hemibagrus</taxon>
    </lineage>
</organism>
<dbReference type="PANTHER" id="PTHR24276">
    <property type="entry name" value="POLYSERASE-RELATED"/>
    <property type="match status" value="1"/>
</dbReference>
<dbReference type="InterPro" id="IPR001254">
    <property type="entry name" value="Trypsin_dom"/>
</dbReference>
<dbReference type="InterPro" id="IPR050430">
    <property type="entry name" value="Peptidase_S1"/>
</dbReference>
<dbReference type="EMBL" id="JAUCMX010000503">
    <property type="protein sequence ID" value="KAK3505822.1"/>
    <property type="molecule type" value="Genomic_DNA"/>
</dbReference>
<keyword evidence="1" id="KW-1015">Disulfide bond</keyword>
<dbReference type="Gene3D" id="2.40.10.10">
    <property type="entry name" value="Trypsin-like serine proteases"/>
    <property type="match status" value="1"/>
</dbReference>